<comment type="similarity">
    <text evidence="5">Belongs to the SAT4 family.</text>
</comment>
<feature type="transmembrane region" description="Helical" evidence="6">
    <location>
        <begin position="107"/>
        <end position="125"/>
    </location>
</feature>
<keyword evidence="3 6" id="KW-1133">Transmembrane helix</keyword>
<feature type="transmembrane region" description="Helical" evidence="6">
    <location>
        <begin position="51"/>
        <end position="73"/>
    </location>
</feature>
<name>A0A478EB99_TALPI</name>
<evidence type="ECO:0000256" key="4">
    <source>
        <dbReference type="ARBA" id="ARBA00023136"/>
    </source>
</evidence>
<evidence type="ECO:0000256" key="1">
    <source>
        <dbReference type="ARBA" id="ARBA00004141"/>
    </source>
</evidence>
<dbReference type="PANTHER" id="PTHR33048">
    <property type="entry name" value="PTH11-LIKE INTEGRAL MEMBRANE PROTEIN (AFU_ORTHOLOGUE AFUA_5G11245)"/>
    <property type="match status" value="1"/>
</dbReference>
<organism evidence="8 9">
    <name type="scientific">Talaromyces pinophilus</name>
    <name type="common">Penicillium pinophilum</name>
    <dbReference type="NCBI Taxonomy" id="128442"/>
    <lineage>
        <taxon>Eukaryota</taxon>
        <taxon>Fungi</taxon>
        <taxon>Dikarya</taxon>
        <taxon>Ascomycota</taxon>
        <taxon>Pezizomycotina</taxon>
        <taxon>Eurotiomycetes</taxon>
        <taxon>Eurotiomycetidae</taxon>
        <taxon>Eurotiales</taxon>
        <taxon>Trichocomaceae</taxon>
        <taxon>Talaromyces</taxon>
        <taxon>Talaromyces sect. Talaromyces</taxon>
    </lineage>
</organism>
<dbReference type="Pfam" id="PF20684">
    <property type="entry name" value="Fung_rhodopsin"/>
    <property type="match status" value="1"/>
</dbReference>
<keyword evidence="9" id="KW-1185">Reference proteome</keyword>
<feature type="transmembrane region" description="Helical" evidence="6">
    <location>
        <begin position="216"/>
        <end position="241"/>
    </location>
</feature>
<dbReference type="InterPro" id="IPR049326">
    <property type="entry name" value="Rhodopsin_dom_fungi"/>
</dbReference>
<gene>
    <name evidence="8" type="ORF">TCE0_044f16767</name>
</gene>
<evidence type="ECO:0000259" key="7">
    <source>
        <dbReference type="Pfam" id="PF20684"/>
    </source>
</evidence>
<sequence>MSTEPTPSPEYLAQNVGARLFNTSVAFIVVTTFFYLLYTVSQIFFAERRNWAIWTLYPMGYTFFITLSTVGILSVKIGGDGRHVEYWDIHDPTVIVTWRKLQTSSGLLYMAAVTFPKVSILVLYLRVFMDRKVRIATWAVMGIVVGHCVFTGIITTFAICQPFAYNWDKTIRGGHCGDLMAVYEYVSIPNILTDLAILVLPHSTIRQLRTGKIQRVGIIVTFLAGGLGIITSIIRFVAFYTSDMLSDSTYRSSITFIYSVVESSTYFICSCLPGTRPLLMAVLKKLGFNPVTGRYCGSLNIIPASTQVLQQHPNEAHDISSGQFV</sequence>
<proteinExistence type="inferred from homology"/>
<evidence type="ECO:0000256" key="2">
    <source>
        <dbReference type="ARBA" id="ARBA00022692"/>
    </source>
</evidence>
<feature type="transmembrane region" description="Helical" evidence="6">
    <location>
        <begin position="137"/>
        <end position="165"/>
    </location>
</feature>
<keyword evidence="2 6" id="KW-0812">Transmembrane</keyword>
<evidence type="ECO:0000313" key="8">
    <source>
        <dbReference type="EMBL" id="GAM42621.1"/>
    </source>
</evidence>
<comment type="subcellular location">
    <subcellularLocation>
        <location evidence="1">Membrane</location>
        <topology evidence="1">Multi-pass membrane protein</topology>
    </subcellularLocation>
</comment>
<accession>A0A478EB99</accession>
<feature type="domain" description="Rhodopsin" evidence="7">
    <location>
        <begin position="61"/>
        <end position="279"/>
    </location>
</feature>
<evidence type="ECO:0000256" key="5">
    <source>
        <dbReference type="ARBA" id="ARBA00038359"/>
    </source>
</evidence>
<reference evidence="9" key="1">
    <citation type="journal article" date="2015" name="Genome Announc.">
        <title>Draft genome sequence of Talaromyces cellulolyticus strain Y-94, a source of lignocellulosic biomass-degrading enzymes.</title>
        <authorList>
            <person name="Fujii T."/>
            <person name="Koike H."/>
            <person name="Sawayama S."/>
            <person name="Yano S."/>
            <person name="Inoue H."/>
        </authorList>
    </citation>
    <scope>NUCLEOTIDE SEQUENCE [LARGE SCALE GENOMIC DNA]</scope>
    <source>
        <strain evidence="9">Y-94</strain>
    </source>
</reference>
<evidence type="ECO:0000256" key="3">
    <source>
        <dbReference type="ARBA" id="ARBA00022989"/>
    </source>
</evidence>
<dbReference type="AlphaFoldDB" id="A0A478EB99"/>
<dbReference type="EMBL" id="DF933840">
    <property type="protein sequence ID" value="GAM42621.1"/>
    <property type="molecule type" value="Genomic_DNA"/>
</dbReference>
<dbReference type="GO" id="GO:0016020">
    <property type="term" value="C:membrane"/>
    <property type="evidence" value="ECO:0007669"/>
    <property type="project" value="UniProtKB-SubCell"/>
</dbReference>
<evidence type="ECO:0000256" key="6">
    <source>
        <dbReference type="SAM" id="Phobius"/>
    </source>
</evidence>
<feature type="transmembrane region" description="Helical" evidence="6">
    <location>
        <begin position="253"/>
        <end position="275"/>
    </location>
</feature>
<feature type="transmembrane region" description="Helical" evidence="6">
    <location>
        <begin position="20"/>
        <end position="39"/>
    </location>
</feature>
<dbReference type="InterPro" id="IPR052337">
    <property type="entry name" value="SAT4-like"/>
</dbReference>
<feature type="transmembrane region" description="Helical" evidence="6">
    <location>
        <begin position="185"/>
        <end position="204"/>
    </location>
</feature>
<protein>
    <recommendedName>
        <fullName evidence="7">Rhodopsin domain-containing protein</fullName>
    </recommendedName>
</protein>
<dbReference type="Proteomes" id="UP000053095">
    <property type="component" value="Unassembled WGS sequence"/>
</dbReference>
<dbReference type="PANTHER" id="PTHR33048:SF156">
    <property type="entry name" value="INTEGRAL MEMBRANE PROTEIN"/>
    <property type="match status" value="1"/>
</dbReference>
<evidence type="ECO:0000313" key="9">
    <source>
        <dbReference type="Proteomes" id="UP000053095"/>
    </source>
</evidence>
<keyword evidence="4 6" id="KW-0472">Membrane</keyword>